<name>A0A4R6DL32_9RHOO</name>
<reference evidence="3 4" key="1">
    <citation type="submission" date="2019-03" db="EMBL/GenBank/DDBJ databases">
        <title>Genomic Encyclopedia of Type Strains, Phase IV (KMG-IV): sequencing the most valuable type-strain genomes for metagenomic binning, comparative biology and taxonomic classification.</title>
        <authorList>
            <person name="Goeker M."/>
        </authorList>
    </citation>
    <scope>NUCLEOTIDE SEQUENCE [LARGE SCALE GENOMIC DNA]</scope>
    <source>
        <strain evidence="3 4">DSM 12121</strain>
    </source>
</reference>
<feature type="transmembrane region" description="Helical" evidence="2">
    <location>
        <begin position="115"/>
        <end position="136"/>
    </location>
</feature>
<proteinExistence type="predicted"/>
<keyword evidence="2" id="KW-1133">Transmembrane helix</keyword>
<evidence type="ECO:0000313" key="4">
    <source>
        <dbReference type="Proteomes" id="UP000295129"/>
    </source>
</evidence>
<keyword evidence="4" id="KW-1185">Reference proteome</keyword>
<sequence length="140" mass="14452">MADQQQQGGSGFVLPQPGQTQDNAPATAAPQAPAPLIQIGAGGEDTSSRDLLVGGGILLVLLIAFFFARNGYANMLVRKRVPPGKANAAGWWLFVFLASISTGVVLAAVNSAKFMTPLIIAPLGVVGLLGLVLMLLSGRR</sequence>
<feature type="transmembrane region" description="Helical" evidence="2">
    <location>
        <begin position="51"/>
        <end position="68"/>
    </location>
</feature>
<accession>A0A4R6DL32</accession>
<evidence type="ECO:0000313" key="3">
    <source>
        <dbReference type="EMBL" id="TDN45586.1"/>
    </source>
</evidence>
<keyword evidence="2" id="KW-0812">Transmembrane</keyword>
<dbReference type="Proteomes" id="UP000295129">
    <property type="component" value="Unassembled WGS sequence"/>
</dbReference>
<evidence type="ECO:0000256" key="1">
    <source>
        <dbReference type="SAM" id="MobiDB-lite"/>
    </source>
</evidence>
<feature type="region of interest" description="Disordered" evidence="1">
    <location>
        <begin position="1"/>
        <end position="28"/>
    </location>
</feature>
<keyword evidence="2" id="KW-0472">Membrane</keyword>
<dbReference type="RefSeq" id="WP_211168411.1">
    <property type="nucleotide sequence ID" value="NZ_SNVV01000029.1"/>
</dbReference>
<comment type="caution">
    <text evidence="3">The sequence shown here is derived from an EMBL/GenBank/DDBJ whole genome shotgun (WGS) entry which is preliminary data.</text>
</comment>
<feature type="transmembrane region" description="Helical" evidence="2">
    <location>
        <begin position="89"/>
        <end position="109"/>
    </location>
</feature>
<dbReference type="EMBL" id="SNVV01000029">
    <property type="protein sequence ID" value="TDN45586.1"/>
    <property type="molecule type" value="Genomic_DNA"/>
</dbReference>
<dbReference type="AlphaFoldDB" id="A0A4R6DL32"/>
<protein>
    <submittedName>
        <fullName evidence="3">Uncharacterized protein</fullName>
    </submittedName>
</protein>
<evidence type="ECO:0000256" key="2">
    <source>
        <dbReference type="SAM" id="Phobius"/>
    </source>
</evidence>
<organism evidence="3 4">
    <name type="scientific">Azoarcus indigens</name>
    <dbReference type="NCBI Taxonomy" id="29545"/>
    <lineage>
        <taxon>Bacteria</taxon>
        <taxon>Pseudomonadati</taxon>
        <taxon>Pseudomonadota</taxon>
        <taxon>Betaproteobacteria</taxon>
        <taxon>Rhodocyclales</taxon>
        <taxon>Zoogloeaceae</taxon>
        <taxon>Azoarcus</taxon>
    </lineage>
</organism>
<gene>
    <name evidence="3" type="ORF">C7389_12940</name>
</gene>